<gene>
    <name evidence="2" type="ORF">SAMN05421759_101646</name>
</gene>
<protein>
    <submittedName>
        <fullName evidence="2">Pyridoxamine 5'-phosphate oxidase</fullName>
    </submittedName>
</protein>
<dbReference type="Pfam" id="PF01243">
    <property type="entry name" value="PNPOx_N"/>
    <property type="match status" value="1"/>
</dbReference>
<dbReference type="AlphaFoldDB" id="A0A1N7KD17"/>
<dbReference type="EMBL" id="FTOQ01000001">
    <property type="protein sequence ID" value="SIS59495.1"/>
    <property type="molecule type" value="Genomic_DNA"/>
</dbReference>
<dbReference type="OrthoDB" id="2664130at2"/>
<dbReference type="InterPro" id="IPR011576">
    <property type="entry name" value="Pyridox_Oxase_N"/>
</dbReference>
<dbReference type="InterPro" id="IPR012349">
    <property type="entry name" value="Split_barrel_FMN-bd"/>
</dbReference>
<feature type="domain" description="Pyridoxamine 5'-phosphate oxidase N-terminal" evidence="1">
    <location>
        <begin position="9"/>
        <end position="137"/>
    </location>
</feature>
<evidence type="ECO:0000313" key="2">
    <source>
        <dbReference type="EMBL" id="SIS59495.1"/>
    </source>
</evidence>
<dbReference type="RefSeq" id="WP_076444902.1">
    <property type="nucleotide sequence ID" value="NZ_FTOQ01000001.1"/>
</dbReference>
<reference evidence="3" key="1">
    <citation type="submission" date="2017-01" db="EMBL/GenBank/DDBJ databases">
        <authorList>
            <person name="Varghese N."/>
            <person name="Submissions S."/>
        </authorList>
    </citation>
    <scope>NUCLEOTIDE SEQUENCE [LARGE SCALE GENOMIC DNA]</scope>
    <source>
        <strain evidence="3">DSM 29430</strain>
    </source>
</reference>
<proteinExistence type="predicted"/>
<evidence type="ECO:0000259" key="1">
    <source>
        <dbReference type="Pfam" id="PF01243"/>
    </source>
</evidence>
<dbReference type="STRING" id="633194.SAMN05421759_101646"/>
<organism evidence="2 3">
    <name type="scientific">Roseivivax lentus</name>
    <dbReference type="NCBI Taxonomy" id="633194"/>
    <lineage>
        <taxon>Bacteria</taxon>
        <taxon>Pseudomonadati</taxon>
        <taxon>Pseudomonadota</taxon>
        <taxon>Alphaproteobacteria</taxon>
        <taxon>Rhodobacterales</taxon>
        <taxon>Roseobacteraceae</taxon>
        <taxon>Roseivivax</taxon>
    </lineage>
</organism>
<dbReference type="Proteomes" id="UP000186684">
    <property type="component" value="Unassembled WGS sequence"/>
</dbReference>
<sequence>MARSFDPDALLSQPLMANLATMSPEGPRNAPVWFLWEDGALWMPGARSGSSVHRLAQDPRCAVEIVHFDNAAGLLLHLGLRGRAAIRPMDAGRFRRLLAKYLGPEERDWNAWFIENIARIDDPEGRLIRLEPETVFTNNVSHFRTGPALAWPPAPEG</sequence>
<keyword evidence="3" id="KW-1185">Reference proteome</keyword>
<name>A0A1N7KD17_9RHOB</name>
<dbReference type="Gene3D" id="2.30.110.10">
    <property type="entry name" value="Electron Transport, Fmn-binding Protein, Chain A"/>
    <property type="match status" value="1"/>
</dbReference>
<accession>A0A1N7KD17</accession>
<evidence type="ECO:0000313" key="3">
    <source>
        <dbReference type="Proteomes" id="UP000186684"/>
    </source>
</evidence>
<dbReference type="SUPFAM" id="SSF50475">
    <property type="entry name" value="FMN-binding split barrel"/>
    <property type="match status" value="1"/>
</dbReference>